<feature type="region of interest" description="Disordered" evidence="1">
    <location>
        <begin position="26"/>
        <end position="45"/>
    </location>
</feature>
<sequence length="205" mass="23306">MGRCGSGAFFPAAPLPIPHPSARHGPAWIRGLLPGGAPQPSTRHGPAEIRRACSRSGWQRLHRAREEEEEKEREEETAVCPGRPAPPPSLSGTEDEHGAVVGRRHLAELGLGLQLPLLVPELEGASPRGREHRQSRGLPGAAILVVERSQRPRASFHAMRYRRYRSAERKPWWLWTSGWRPWRGCWHWRRSASRRRKRTGRRYSD</sequence>
<organism evidence="2 3">
    <name type="scientific">Panicum virgatum</name>
    <name type="common">Blackwell switchgrass</name>
    <dbReference type="NCBI Taxonomy" id="38727"/>
    <lineage>
        <taxon>Eukaryota</taxon>
        <taxon>Viridiplantae</taxon>
        <taxon>Streptophyta</taxon>
        <taxon>Embryophyta</taxon>
        <taxon>Tracheophyta</taxon>
        <taxon>Spermatophyta</taxon>
        <taxon>Magnoliopsida</taxon>
        <taxon>Liliopsida</taxon>
        <taxon>Poales</taxon>
        <taxon>Poaceae</taxon>
        <taxon>PACMAD clade</taxon>
        <taxon>Panicoideae</taxon>
        <taxon>Panicodae</taxon>
        <taxon>Paniceae</taxon>
        <taxon>Panicinae</taxon>
        <taxon>Panicum</taxon>
        <taxon>Panicum sect. Hiantes</taxon>
    </lineage>
</organism>
<keyword evidence="3" id="KW-1185">Reference proteome</keyword>
<evidence type="ECO:0000313" key="2">
    <source>
        <dbReference type="EMBL" id="KAG2635341.1"/>
    </source>
</evidence>
<reference evidence="2" key="1">
    <citation type="submission" date="2020-05" db="EMBL/GenBank/DDBJ databases">
        <title>WGS assembly of Panicum virgatum.</title>
        <authorList>
            <person name="Lovell J.T."/>
            <person name="Jenkins J."/>
            <person name="Shu S."/>
            <person name="Juenger T.E."/>
            <person name="Schmutz J."/>
        </authorList>
    </citation>
    <scope>NUCLEOTIDE SEQUENCE</scope>
    <source>
        <strain evidence="2">AP13</strain>
    </source>
</reference>
<dbReference type="Proteomes" id="UP000823388">
    <property type="component" value="Chromosome 2N"/>
</dbReference>
<evidence type="ECO:0000313" key="3">
    <source>
        <dbReference type="Proteomes" id="UP000823388"/>
    </source>
</evidence>
<accession>A0A8T0VF00</accession>
<dbReference type="EMBL" id="CM029040">
    <property type="protein sequence ID" value="KAG2635341.1"/>
    <property type="molecule type" value="Genomic_DNA"/>
</dbReference>
<protein>
    <submittedName>
        <fullName evidence="2">Uncharacterized protein</fullName>
    </submittedName>
</protein>
<name>A0A8T0VF00_PANVG</name>
<comment type="caution">
    <text evidence="2">The sequence shown here is derived from an EMBL/GenBank/DDBJ whole genome shotgun (WGS) entry which is preliminary data.</text>
</comment>
<feature type="compositionally biased region" description="Acidic residues" evidence="1">
    <location>
        <begin position="67"/>
        <end position="77"/>
    </location>
</feature>
<feature type="region of interest" description="Disordered" evidence="1">
    <location>
        <begin position="60"/>
        <end position="97"/>
    </location>
</feature>
<evidence type="ECO:0000256" key="1">
    <source>
        <dbReference type="SAM" id="MobiDB-lite"/>
    </source>
</evidence>
<proteinExistence type="predicted"/>
<dbReference type="AlphaFoldDB" id="A0A8T0VF00"/>
<gene>
    <name evidence="2" type="ORF">PVAP13_2NG348503</name>
</gene>